<reference evidence="2 3" key="1">
    <citation type="submission" date="2015-01" db="EMBL/GenBank/DDBJ databases">
        <title>Vibrio sp. C94 JCM 19241 whole genome shotgun sequence.</title>
        <authorList>
            <person name="Sawabe T."/>
            <person name="Meirelles P."/>
            <person name="Feng G."/>
            <person name="Sayaka M."/>
            <person name="Hattori M."/>
            <person name="Ohkuma M."/>
        </authorList>
    </citation>
    <scope>NUCLEOTIDE SEQUENCE [LARGE SCALE GENOMIC DNA]</scope>
    <source>
        <strain evidence="3">JCM 19241</strain>
    </source>
</reference>
<dbReference type="PROSITE" id="PS50931">
    <property type="entry name" value="HTH_LYSR"/>
    <property type="match status" value="1"/>
</dbReference>
<name>A0A0B8QDZ3_9VIBR</name>
<evidence type="ECO:0000313" key="3">
    <source>
        <dbReference type="Proteomes" id="UP000031666"/>
    </source>
</evidence>
<dbReference type="GO" id="GO:0003700">
    <property type="term" value="F:DNA-binding transcription factor activity"/>
    <property type="evidence" value="ECO:0007669"/>
    <property type="project" value="InterPro"/>
</dbReference>
<organism evidence="2 3">
    <name type="scientific">Vibrio ishigakensis</name>
    <dbReference type="NCBI Taxonomy" id="1481914"/>
    <lineage>
        <taxon>Bacteria</taxon>
        <taxon>Pseudomonadati</taxon>
        <taxon>Pseudomonadota</taxon>
        <taxon>Gammaproteobacteria</taxon>
        <taxon>Vibrionales</taxon>
        <taxon>Vibrionaceae</taxon>
        <taxon>Vibrio</taxon>
    </lineage>
</organism>
<feature type="domain" description="HTH lysR-type" evidence="1">
    <location>
        <begin position="1"/>
        <end position="42"/>
    </location>
</feature>
<accession>A0A0B8QDZ3</accession>
<dbReference type="SUPFAM" id="SSF46785">
    <property type="entry name" value="Winged helix' DNA-binding domain"/>
    <property type="match status" value="1"/>
</dbReference>
<evidence type="ECO:0000259" key="1">
    <source>
        <dbReference type="PROSITE" id="PS50931"/>
    </source>
</evidence>
<reference evidence="2 3" key="2">
    <citation type="submission" date="2015-01" db="EMBL/GenBank/DDBJ databases">
        <authorList>
            <consortium name="NBRP consortium"/>
            <person name="Sawabe T."/>
            <person name="Meirelles P."/>
            <person name="Feng G."/>
            <person name="Sayaka M."/>
            <person name="Hattori M."/>
            <person name="Ohkuma M."/>
        </authorList>
    </citation>
    <scope>NUCLEOTIDE SEQUENCE [LARGE SCALE GENOMIC DNA]</scope>
    <source>
        <strain evidence="3">JCM 19241</strain>
    </source>
</reference>
<dbReference type="InterPro" id="IPR000847">
    <property type="entry name" value="LysR_HTH_N"/>
</dbReference>
<proteinExistence type="predicted"/>
<dbReference type="Proteomes" id="UP000031666">
    <property type="component" value="Unassembled WGS sequence"/>
</dbReference>
<dbReference type="Pfam" id="PF00126">
    <property type="entry name" value="HTH_1"/>
    <property type="match status" value="1"/>
</dbReference>
<protein>
    <submittedName>
        <fullName evidence="2">Transcriptional regulator</fullName>
    </submittedName>
</protein>
<dbReference type="EMBL" id="BBSC01000003">
    <property type="protein sequence ID" value="GAM75207.1"/>
    <property type="molecule type" value="Genomic_DNA"/>
</dbReference>
<evidence type="ECO:0000313" key="2">
    <source>
        <dbReference type="EMBL" id="GAM75207.1"/>
    </source>
</evidence>
<dbReference type="STRING" id="1481914.JCM19241_1550"/>
<gene>
    <name evidence="2" type="ORF">JCM19241_1550</name>
</gene>
<dbReference type="InterPro" id="IPR036388">
    <property type="entry name" value="WH-like_DNA-bd_sf"/>
</dbReference>
<dbReference type="Gene3D" id="1.10.10.10">
    <property type="entry name" value="Winged helix-like DNA-binding domain superfamily/Winged helix DNA-binding domain"/>
    <property type="match status" value="1"/>
</dbReference>
<dbReference type="AlphaFoldDB" id="A0A0B8QDZ3"/>
<sequence length="57" mass="6389">MKSTELNLIPFFVAVYEEESMSKAAQRLGVSQPAVSKALKRFVRSMTIHCFIAALLE</sequence>
<dbReference type="InterPro" id="IPR036390">
    <property type="entry name" value="WH_DNA-bd_sf"/>
</dbReference>
<comment type="caution">
    <text evidence="2">The sequence shown here is derived from an EMBL/GenBank/DDBJ whole genome shotgun (WGS) entry which is preliminary data.</text>
</comment>
<dbReference type="PRINTS" id="PR00039">
    <property type="entry name" value="HTHLYSR"/>
</dbReference>